<reference evidence="1 2" key="1">
    <citation type="submission" date="2019-09" db="EMBL/GenBank/DDBJ databases">
        <title>Whole genome shotgun sequencing (WGS) of Ellagibacter isourolithinifaciens DSM 104140(T) and Adlercreutzia muris DSM 29508(T).</title>
        <authorList>
            <person name="Stoll D.A."/>
            <person name="Danylec N."/>
            <person name="Huch M."/>
        </authorList>
    </citation>
    <scope>NUCLEOTIDE SEQUENCE [LARGE SCALE GENOMIC DNA]</scope>
    <source>
        <strain evidence="1 2">DSM 104140</strain>
    </source>
</reference>
<accession>A0A6N6NM23</accession>
<dbReference type="EMBL" id="WAJR01000022">
    <property type="protein sequence ID" value="KAB1638722.1"/>
    <property type="molecule type" value="Genomic_DNA"/>
</dbReference>
<protein>
    <submittedName>
        <fullName evidence="1">Uncharacterized protein</fullName>
    </submittedName>
</protein>
<comment type="caution">
    <text evidence="1">The sequence shown here is derived from an EMBL/GenBank/DDBJ whole genome shotgun (WGS) entry which is preliminary data.</text>
</comment>
<dbReference type="RefSeq" id="WP_158050033.1">
    <property type="nucleotide sequence ID" value="NZ_DBEZNT010000035.1"/>
</dbReference>
<proteinExistence type="predicted"/>
<dbReference type="AlphaFoldDB" id="A0A6N6NM23"/>
<dbReference type="Proteomes" id="UP000468668">
    <property type="component" value="Unassembled WGS sequence"/>
</dbReference>
<evidence type="ECO:0000313" key="2">
    <source>
        <dbReference type="Proteomes" id="UP000468668"/>
    </source>
</evidence>
<gene>
    <name evidence="1" type="ORF">F8C90_08165</name>
</gene>
<keyword evidence="2" id="KW-1185">Reference proteome</keyword>
<sequence length="197" mass="21049">MAFALVCVCGLAGCSQQATSESGSGLVKSEDYPNTVTVDKLSMEYPNEFEVSKKYDAGQHAGDFPDGVSDTASALLLNKSGSIMITVVSADDSENVGLDGLKDWVEAAPERLEKMKETQPEMYESLKNVDWENPEKTTVNGADVLCVKTASGKTTTVTYYLAKEGAIAGYVSVVLPTSEYDANKGIYEKIVATTTIS</sequence>
<dbReference type="GeneID" id="98658379"/>
<evidence type="ECO:0000313" key="1">
    <source>
        <dbReference type="EMBL" id="KAB1638722.1"/>
    </source>
</evidence>
<organism evidence="1 2">
    <name type="scientific">Ellagibacter isourolithinifaciens</name>
    <dbReference type="NCBI Taxonomy" id="2137581"/>
    <lineage>
        <taxon>Bacteria</taxon>
        <taxon>Bacillati</taxon>
        <taxon>Actinomycetota</taxon>
        <taxon>Coriobacteriia</taxon>
        <taxon>Eggerthellales</taxon>
        <taxon>Eggerthellaceae</taxon>
        <taxon>Ellagibacter</taxon>
    </lineage>
</organism>
<name>A0A6N6NM23_9ACTN</name>